<proteinExistence type="inferred from homology"/>
<sequence length="316" mass="35526">MNRKTFIGASSIVGASLLANVGKAVSSSRPLPVSSALTLPRLSELRRLAICIPGEHAVGLNVTKVADAVRPANVVVKGHEAQQMMTLARTVYQLEYADGTVMIDSGMDLETHRTFGKTEEPFYPENFETVQEALLQAKLILFTHYHADHTAGVIRSPHFDKIAHKVWLTRDTADLLLHHPHKETVHIAEDRLNRFVVADFSNCLPLAPGLVIWKTPGHTTDSKMLYIRLQDGQEFIHSVDSGWSMQNILEMKMKNASWVKENETQLLEQYRWLNEIMSENPKLTVLCTHDNEQYERLRADGILGSTLHTAASQTKR</sequence>
<evidence type="ECO:0000256" key="2">
    <source>
        <dbReference type="ARBA" id="ARBA00007749"/>
    </source>
</evidence>
<comment type="cofactor">
    <cofactor evidence="1">
        <name>Zn(2+)</name>
        <dbReference type="ChEBI" id="CHEBI:29105"/>
    </cofactor>
</comment>
<dbReference type="Proteomes" id="UP001597525">
    <property type="component" value="Unassembled WGS sequence"/>
</dbReference>
<evidence type="ECO:0000256" key="5">
    <source>
        <dbReference type="ARBA" id="ARBA00022833"/>
    </source>
</evidence>
<keyword evidence="3" id="KW-0479">Metal-binding</keyword>
<dbReference type="PANTHER" id="PTHR42978:SF7">
    <property type="entry name" value="METALLO-HYDROLASE RV2300C-RELATED"/>
    <property type="match status" value="1"/>
</dbReference>
<evidence type="ECO:0000259" key="6">
    <source>
        <dbReference type="SMART" id="SM00849"/>
    </source>
</evidence>
<dbReference type="InterPro" id="IPR051013">
    <property type="entry name" value="MBL_superfamily_lactonases"/>
</dbReference>
<evidence type="ECO:0000256" key="4">
    <source>
        <dbReference type="ARBA" id="ARBA00022801"/>
    </source>
</evidence>
<dbReference type="InterPro" id="IPR036866">
    <property type="entry name" value="RibonucZ/Hydroxyglut_hydro"/>
</dbReference>
<dbReference type="RefSeq" id="WP_320183869.1">
    <property type="nucleotide sequence ID" value="NZ_CP138332.1"/>
</dbReference>
<dbReference type="Gene3D" id="3.60.15.10">
    <property type="entry name" value="Ribonuclease Z/Hydroxyacylglutathione hydrolase-like"/>
    <property type="match status" value="1"/>
</dbReference>
<keyword evidence="4" id="KW-0378">Hydrolase</keyword>
<gene>
    <name evidence="7" type="ORF">ACFS7Y_01695</name>
</gene>
<dbReference type="SMART" id="SM00849">
    <property type="entry name" value="Lactamase_B"/>
    <property type="match status" value="1"/>
</dbReference>
<dbReference type="SUPFAM" id="SSF56281">
    <property type="entry name" value="Metallo-hydrolase/oxidoreductase"/>
    <property type="match status" value="1"/>
</dbReference>
<keyword evidence="5" id="KW-0862">Zinc</keyword>
<name>A0ABW6BD15_9SPHI</name>
<evidence type="ECO:0000313" key="7">
    <source>
        <dbReference type="EMBL" id="MFD2966076.1"/>
    </source>
</evidence>
<dbReference type="Pfam" id="PF00753">
    <property type="entry name" value="Lactamase_B"/>
    <property type="match status" value="1"/>
</dbReference>
<reference evidence="8" key="1">
    <citation type="journal article" date="2019" name="Int. J. Syst. Evol. Microbiol.">
        <title>The Global Catalogue of Microorganisms (GCM) 10K type strain sequencing project: providing services to taxonomists for standard genome sequencing and annotation.</title>
        <authorList>
            <consortium name="The Broad Institute Genomics Platform"/>
            <consortium name="The Broad Institute Genome Sequencing Center for Infectious Disease"/>
            <person name="Wu L."/>
            <person name="Ma J."/>
        </authorList>
    </citation>
    <scope>NUCLEOTIDE SEQUENCE [LARGE SCALE GENOMIC DNA]</scope>
    <source>
        <strain evidence="8">KCTC 22814</strain>
    </source>
</reference>
<keyword evidence="8" id="KW-1185">Reference proteome</keyword>
<organism evidence="7 8">
    <name type="scientific">Sphingobacterium bambusae</name>
    <dbReference type="NCBI Taxonomy" id="662858"/>
    <lineage>
        <taxon>Bacteria</taxon>
        <taxon>Pseudomonadati</taxon>
        <taxon>Bacteroidota</taxon>
        <taxon>Sphingobacteriia</taxon>
        <taxon>Sphingobacteriales</taxon>
        <taxon>Sphingobacteriaceae</taxon>
        <taxon>Sphingobacterium</taxon>
    </lineage>
</organism>
<dbReference type="EMBL" id="JBHUPB010000003">
    <property type="protein sequence ID" value="MFD2966076.1"/>
    <property type="molecule type" value="Genomic_DNA"/>
</dbReference>
<accession>A0ABW6BD15</accession>
<comment type="similarity">
    <text evidence="2">Belongs to the metallo-beta-lactamase superfamily.</text>
</comment>
<evidence type="ECO:0000256" key="3">
    <source>
        <dbReference type="ARBA" id="ARBA00022723"/>
    </source>
</evidence>
<dbReference type="InterPro" id="IPR001279">
    <property type="entry name" value="Metallo-B-lactamas"/>
</dbReference>
<feature type="domain" description="Metallo-beta-lactamase" evidence="6">
    <location>
        <begin position="88"/>
        <end position="289"/>
    </location>
</feature>
<evidence type="ECO:0000313" key="8">
    <source>
        <dbReference type="Proteomes" id="UP001597525"/>
    </source>
</evidence>
<protein>
    <submittedName>
        <fullName evidence="7">MBL fold metallo-hydrolase</fullName>
    </submittedName>
</protein>
<evidence type="ECO:0000256" key="1">
    <source>
        <dbReference type="ARBA" id="ARBA00001947"/>
    </source>
</evidence>
<dbReference type="PANTHER" id="PTHR42978">
    <property type="entry name" value="QUORUM-QUENCHING LACTONASE YTNP-RELATED-RELATED"/>
    <property type="match status" value="1"/>
</dbReference>
<comment type="caution">
    <text evidence="7">The sequence shown here is derived from an EMBL/GenBank/DDBJ whole genome shotgun (WGS) entry which is preliminary data.</text>
</comment>